<name>A0AAV1AKF7_VICFA</name>
<feature type="region of interest" description="Disordered" evidence="1">
    <location>
        <begin position="32"/>
        <end position="98"/>
    </location>
</feature>
<gene>
    <name evidence="2" type="ORF">VFH_IV140880</name>
</gene>
<protein>
    <submittedName>
        <fullName evidence="2">Uncharacterized protein</fullName>
    </submittedName>
</protein>
<dbReference type="AlphaFoldDB" id="A0AAV1AKF7"/>
<dbReference type="EMBL" id="OX451739">
    <property type="protein sequence ID" value="CAI8609594.1"/>
    <property type="molecule type" value="Genomic_DNA"/>
</dbReference>
<proteinExistence type="predicted"/>
<sequence length="139" mass="15811">MSPISVDDIVAEDRDCSRVKGKGLLIHPSSDAINAGTIHNDSSPVANYEEASGSFNKPRNSFETRERQGGWRTTHNDKHLYGVSGHHSRNNYNGERFVHKQNMNKQDRVRTYCEFSNMTFGALIAFIIEHINFQPFKIT</sequence>
<organism evidence="2 3">
    <name type="scientific">Vicia faba</name>
    <name type="common">Broad bean</name>
    <name type="synonym">Faba vulgaris</name>
    <dbReference type="NCBI Taxonomy" id="3906"/>
    <lineage>
        <taxon>Eukaryota</taxon>
        <taxon>Viridiplantae</taxon>
        <taxon>Streptophyta</taxon>
        <taxon>Embryophyta</taxon>
        <taxon>Tracheophyta</taxon>
        <taxon>Spermatophyta</taxon>
        <taxon>Magnoliopsida</taxon>
        <taxon>eudicotyledons</taxon>
        <taxon>Gunneridae</taxon>
        <taxon>Pentapetalae</taxon>
        <taxon>rosids</taxon>
        <taxon>fabids</taxon>
        <taxon>Fabales</taxon>
        <taxon>Fabaceae</taxon>
        <taxon>Papilionoideae</taxon>
        <taxon>50 kb inversion clade</taxon>
        <taxon>NPAAA clade</taxon>
        <taxon>Hologalegina</taxon>
        <taxon>IRL clade</taxon>
        <taxon>Fabeae</taxon>
        <taxon>Vicia</taxon>
    </lineage>
</organism>
<dbReference type="Proteomes" id="UP001157006">
    <property type="component" value="Chromosome 4"/>
</dbReference>
<reference evidence="2 3" key="1">
    <citation type="submission" date="2023-01" db="EMBL/GenBank/DDBJ databases">
        <authorList>
            <person name="Kreplak J."/>
        </authorList>
    </citation>
    <scope>NUCLEOTIDE SEQUENCE [LARGE SCALE GENOMIC DNA]</scope>
</reference>
<feature type="compositionally biased region" description="Basic and acidic residues" evidence="1">
    <location>
        <begin position="60"/>
        <end position="80"/>
    </location>
</feature>
<keyword evidence="3" id="KW-1185">Reference proteome</keyword>
<evidence type="ECO:0000313" key="2">
    <source>
        <dbReference type="EMBL" id="CAI8609594.1"/>
    </source>
</evidence>
<accession>A0AAV1AKF7</accession>
<evidence type="ECO:0000313" key="3">
    <source>
        <dbReference type="Proteomes" id="UP001157006"/>
    </source>
</evidence>
<evidence type="ECO:0000256" key="1">
    <source>
        <dbReference type="SAM" id="MobiDB-lite"/>
    </source>
</evidence>